<evidence type="ECO:0000313" key="3">
    <source>
        <dbReference type="RefSeq" id="XP_039144772.1"/>
    </source>
</evidence>
<reference evidence="3 4" key="1">
    <citation type="submission" date="2025-04" db="UniProtKB">
        <authorList>
            <consortium name="RefSeq"/>
        </authorList>
    </citation>
    <scope>IDENTIFICATION</scope>
</reference>
<dbReference type="PANTHER" id="PTHR33334:SF8">
    <property type="entry name" value="PROTEIN LNK1"/>
    <property type="match status" value="1"/>
</dbReference>
<gene>
    <name evidence="3 4" type="primary">LOC120282101</name>
</gene>
<dbReference type="Proteomes" id="UP001515500">
    <property type="component" value="Chromosome 18"/>
</dbReference>
<feature type="region of interest" description="Disordered" evidence="1">
    <location>
        <begin position="361"/>
        <end position="414"/>
    </location>
</feature>
<evidence type="ECO:0000256" key="1">
    <source>
        <dbReference type="SAM" id="MobiDB-lite"/>
    </source>
</evidence>
<dbReference type="RefSeq" id="XP_039144772.1">
    <property type="nucleotide sequence ID" value="XM_039288838.1"/>
</dbReference>
<dbReference type="GO" id="GO:0007623">
    <property type="term" value="P:circadian rhythm"/>
    <property type="evidence" value="ECO:0007669"/>
    <property type="project" value="InterPro"/>
</dbReference>
<organism evidence="2 3">
    <name type="scientific">Dioscorea cayennensis subsp. rotundata</name>
    <name type="common">White Guinea yam</name>
    <name type="synonym">Dioscorea rotundata</name>
    <dbReference type="NCBI Taxonomy" id="55577"/>
    <lineage>
        <taxon>Eukaryota</taxon>
        <taxon>Viridiplantae</taxon>
        <taxon>Streptophyta</taxon>
        <taxon>Embryophyta</taxon>
        <taxon>Tracheophyta</taxon>
        <taxon>Spermatophyta</taxon>
        <taxon>Magnoliopsida</taxon>
        <taxon>Liliopsida</taxon>
        <taxon>Dioscoreales</taxon>
        <taxon>Dioscoreaceae</taxon>
        <taxon>Dioscorea</taxon>
    </lineage>
</organism>
<protein>
    <submittedName>
        <fullName evidence="3 4">Protein LNK1 isoform X1</fullName>
    </submittedName>
</protein>
<evidence type="ECO:0000313" key="2">
    <source>
        <dbReference type="Proteomes" id="UP001515500"/>
    </source>
</evidence>
<dbReference type="InterPro" id="IPR039928">
    <property type="entry name" value="LNK"/>
</dbReference>
<accession>A0AB40CXD0</accession>
<dbReference type="PANTHER" id="PTHR33334">
    <property type="entry name" value="PROTEIN LNK1"/>
    <property type="match status" value="1"/>
</dbReference>
<dbReference type="GO" id="GO:0006355">
    <property type="term" value="P:regulation of DNA-templated transcription"/>
    <property type="evidence" value="ECO:0007669"/>
    <property type="project" value="InterPro"/>
</dbReference>
<sequence length="680" mass="75228">MMRIQDWSMHELEDIICENFGKSGDHVVPLWCIQQVDEILEALDVHRQLGHRIGSVGKSANSGRSTGDTYQTEDAGSFHPSSEVGSNSMLDGSWSQESKGPAPATNGTKCTANVSALTSQNVIILDKCGEGNKIDSVCNTIYLKDAAFGTQGTPDDYRGCNLSPADSSSRDTNVGFLENDKDKDVDLMDYDWPDDSNMEDIDRLFRNCNSTFAQGSTSYADEPSWLAGSSHGGYGLEHTFELGLESSHSDFRVLNGTSALTGVNSNFSLKNDLLAAYDDKPPTIGNHTYAEWLDSNVESEWNYSTTKQANDGNDCTKVSAITQLSNENILFGSEDKDVISVHAKPPESHYVFSEKARIQHSDCNNSNLERRHGKKRPLAEEKIETSAASGHQNYSSHFSDQEHYSGPTSNPLGQMEYDLLTHQVPFSLIRSSDKFDNESHPPTSYKALDHLICDSPQRFDCLDHHLSKPASMATQEDIDNQQTRQQLSEVLMAKLPSQQNSFTSAIQKKYPKHSQLQCEISDSNLLVDRNSGHPVVEMDVLTAHEGSCLTSDLSDDSLKETSFWQLHHVMDLLDIRTTLSLRDGLYRLAKSAEQRHGFTCANSPIRASKCTGSCSTENLQNYAGYMDTETNTNPIDRAIAHLLFYGPSDSVSRPTSDAASIKFLPHSSECCLIMLIPRLL</sequence>
<dbReference type="GeneID" id="120282101"/>
<proteinExistence type="predicted"/>
<feature type="compositionally biased region" description="Polar residues" evidence="1">
    <location>
        <begin position="386"/>
        <end position="398"/>
    </location>
</feature>
<feature type="region of interest" description="Disordered" evidence="1">
    <location>
        <begin position="54"/>
        <end position="106"/>
    </location>
</feature>
<keyword evidence="2" id="KW-1185">Reference proteome</keyword>
<dbReference type="AlphaFoldDB" id="A0AB40CXD0"/>
<name>A0AB40CXD0_DIOCR</name>
<feature type="compositionally biased region" description="Polar residues" evidence="1">
    <location>
        <begin position="58"/>
        <end position="98"/>
    </location>
</feature>
<dbReference type="RefSeq" id="XP_039144773.1">
    <property type="nucleotide sequence ID" value="XM_039288839.1"/>
</dbReference>
<evidence type="ECO:0000313" key="4">
    <source>
        <dbReference type="RefSeq" id="XP_039144773.1"/>
    </source>
</evidence>